<dbReference type="OrthoDB" id="3035462at2"/>
<sequence length="94" mass="11085">MFRRISKILLKMTDKEGMSAEKLFNHEFMREHTSFISFEQMIKSSGITMKEIKSISNLESLGSDVFNDFIKNGTKFESWQEMLEKARETMLHKV</sequence>
<organism evidence="1 2">
    <name type="scientific">Dethiosulfatibacter aminovorans DSM 17477</name>
    <dbReference type="NCBI Taxonomy" id="1121476"/>
    <lineage>
        <taxon>Bacteria</taxon>
        <taxon>Bacillati</taxon>
        <taxon>Bacillota</taxon>
        <taxon>Tissierellia</taxon>
        <taxon>Dethiosulfatibacter</taxon>
    </lineage>
</organism>
<name>A0A1M6AEH3_9FIRM</name>
<dbReference type="AlphaFoldDB" id="A0A1M6AEH3"/>
<dbReference type="RefSeq" id="WP_073045459.1">
    <property type="nucleotide sequence ID" value="NZ_FQZL01000004.1"/>
</dbReference>
<dbReference type="Proteomes" id="UP000184052">
    <property type="component" value="Unassembled WGS sequence"/>
</dbReference>
<protein>
    <submittedName>
        <fullName evidence="1">Uncharacterized protein</fullName>
    </submittedName>
</protein>
<proteinExistence type="predicted"/>
<keyword evidence="2" id="KW-1185">Reference proteome</keyword>
<accession>A0A1M6AEH3</accession>
<dbReference type="EMBL" id="FQZL01000004">
    <property type="protein sequence ID" value="SHI34791.1"/>
    <property type="molecule type" value="Genomic_DNA"/>
</dbReference>
<gene>
    <name evidence="1" type="ORF">SAMN02745751_00090</name>
</gene>
<evidence type="ECO:0000313" key="1">
    <source>
        <dbReference type="EMBL" id="SHI34791.1"/>
    </source>
</evidence>
<evidence type="ECO:0000313" key="2">
    <source>
        <dbReference type="Proteomes" id="UP000184052"/>
    </source>
</evidence>
<reference evidence="1 2" key="1">
    <citation type="submission" date="2016-11" db="EMBL/GenBank/DDBJ databases">
        <authorList>
            <person name="Jaros S."/>
            <person name="Januszkiewicz K."/>
            <person name="Wedrychowicz H."/>
        </authorList>
    </citation>
    <scope>NUCLEOTIDE SEQUENCE [LARGE SCALE GENOMIC DNA]</scope>
    <source>
        <strain evidence="1 2">DSM 17477</strain>
    </source>
</reference>